<protein>
    <recommendedName>
        <fullName evidence="3">Ndc10 domain-containing protein</fullName>
    </recommendedName>
</protein>
<dbReference type="Proteomes" id="UP001153069">
    <property type="component" value="Unassembled WGS sequence"/>
</dbReference>
<dbReference type="GO" id="GO:0003677">
    <property type="term" value="F:DNA binding"/>
    <property type="evidence" value="ECO:0007669"/>
    <property type="project" value="InterPro"/>
</dbReference>
<evidence type="ECO:0000313" key="2">
    <source>
        <dbReference type="Proteomes" id="UP001153069"/>
    </source>
</evidence>
<evidence type="ECO:0000313" key="1">
    <source>
        <dbReference type="EMBL" id="CAB9515269.1"/>
    </source>
</evidence>
<accession>A0A9N8EBC2</accession>
<comment type="caution">
    <text evidence="1">The sequence shown here is derived from an EMBL/GenBank/DDBJ whole genome shotgun (WGS) entry which is preliminary data.</text>
</comment>
<sequence>MLKDLNLSCAKILHLGRNLGAKYLEMGMTDAELIRQMGQWANGVFDNSYSTKLPMEAIRALAGFIGGRDAPYFLTRSTVEPDKDLLLKTPLKWVYLAYDALCEASTSSNGKHMTAVHVLKFFKEINRIFLQDAAAMMIKSPERAEAHPMFTEMEVFQTEEFQAFKEQMRLSLAQEKDPLDNNLQRVLPGVHQRFEQTNGAVAQLTGKVDTMTAALTAGIDKLVAIHQETAARQQQVDVRAERLACLLEKGAQALRGNQEEEFTDLLRGAAAAGEGFEQPDSMEIEDILQAADEEAAATTLLEVGARTTTTTTIPTLTTGRFGQFTDDGGLTTQEIELGGTPHITTPSSRFRLKPKHTDLTDLWDEWHGLGTFYCAIGGVAGRETSIKGWRSHWTRSQQTHLSRNSACIKGITAWQEQHRMKDAYEACADLQTVFANECKCTVEKMKLWFQAKGIIPKGAPRGKQRKKN</sequence>
<name>A0A9N8EBC2_9STRA</name>
<evidence type="ECO:0008006" key="3">
    <source>
        <dbReference type="Google" id="ProtNLM"/>
    </source>
</evidence>
<proteinExistence type="predicted"/>
<dbReference type="EMBL" id="CAICTM010000702">
    <property type="protein sequence ID" value="CAB9515269.1"/>
    <property type="molecule type" value="Genomic_DNA"/>
</dbReference>
<dbReference type="InterPro" id="IPR038279">
    <property type="entry name" value="Ndc10_dom2_sf"/>
</dbReference>
<dbReference type="Gene3D" id="1.10.443.20">
    <property type="entry name" value="Centromere DNA-binding protein complex CBF3 subunit, domain 2"/>
    <property type="match status" value="1"/>
</dbReference>
<gene>
    <name evidence="1" type="ORF">SEMRO_703_G190120.1</name>
</gene>
<reference evidence="1" key="1">
    <citation type="submission" date="2020-06" db="EMBL/GenBank/DDBJ databases">
        <authorList>
            <consortium name="Plant Systems Biology data submission"/>
        </authorList>
    </citation>
    <scope>NUCLEOTIDE SEQUENCE</scope>
    <source>
        <strain evidence="1">D6</strain>
    </source>
</reference>
<organism evidence="1 2">
    <name type="scientific">Seminavis robusta</name>
    <dbReference type="NCBI Taxonomy" id="568900"/>
    <lineage>
        <taxon>Eukaryota</taxon>
        <taxon>Sar</taxon>
        <taxon>Stramenopiles</taxon>
        <taxon>Ochrophyta</taxon>
        <taxon>Bacillariophyta</taxon>
        <taxon>Bacillariophyceae</taxon>
        <taxon>Bacillariophycidae</taxon>
        <taxon>Naviculales</taxon>
        <taxon>Naviculaceae</taxon>
        <taxon>Seminavis</taxon>
    </lineage>
</organism>
<dbReference type="AlphaFoldDB" id="A0A9N8EBC2"/>
<dbReference type="OrthoDB" id="2576290at2759"/>
<keyword evidence="2" id="KW-1185">Reference proteome</keyword>